<dbReference type="Pfam" id="PF00400">
    <property type="entry name" value="WD40"/>
    <property type="match status" value="3"/>
</dbReference>
<dbReference type="InterPro" id="IPR015943">
    <property type="entry name" value="WD40/YVTN_repeat-like_dom_sf"/>
</dbReference>
<feature type="domain" description="WDR59/RTC1-like RING zinc finger" evidence="7">
    <location>
        <begin position="874"/>
        <end position="923"/>
    </location>
</feature>
<evidence type="ECO:0000256" key="2">
    <source>
        <dbReference type="ARBA" id="ARBA00022574"/>
    </source>
</evidence>
<feature type="compositionally biased region" description="Acidic residues" evidence="6">
    <location>
        <begin position="718"/>
        <end position="737"/>
    </location>
</feature>
<accession>A0ABD2L4C2</accession>
<evidence type="ECO:0000313" key="9">
    <source>
        <dbReference type="Proteomes" id="UP001620626"/>
    </source>
</evidence>
<evidence type="ECO:0000256" key="4">
    <source>
        <dbReference type="ARBA" id="ARBA00040269"/>
    </source>
</evidence>
<dbReference type="PANTHER" id="PTHR46200">
    <property type="entry name" value="GATOR COMPLEX PROTEIN WDR24"/>
    <property type="match status" value="1"/>
</dbReference>
<evidence type="ECO:0000256" key="1">
    <source>
        <dbReference type="ARBA" id="ARBA00008134"/>
    </source>
</evidence>
<dbReference type="EMBL" id="JBICBT010000549">
    <property type="protein sequence ID" value="KAL3110078.1"/>
    <property type="molecule type" value="Genomic_DNA"/>
</dbReference>
<dbReference type="InterPro" id="IPR049566">
    <property type="entry name" value="WDR59_RTC1-like_RING_Znf"/>
</dbReference>
<name>A0ABD2L4C2_9BILA</name>
<sequence>MRTLRVGINKEKKTPIIVETYEALEALSTNRARNRVAVVGRTVAKVFALNGNRVELRTERSKPRTAMYFSGSIAWSPLRENLVAAASSNGCIFLWDPDSSHSIERAYKAHKQLATKVCFNEFNEHLLLSGSKDSTVWLYDLRSPEPSTCFASNCDDSIRDIQFCMESKLQDTFVTAGDSGTIRFWDARRPDKAMKEFIAHSSQVYSVALNPQPQSKNLIATAGRDKYIRIWDWSKSTPHFIYTVETMAIVTRVSWCPNNSWHVACCFASPSGFAYSDNIVYVWDIRRPFIPYASFDTHTKTCTDMSWPRFGSGDQFLSCGKDGKLVVNFADDAHHPILYANSVALDSNSPFDEITVAVPSDLRKSSSLVDPFRRKVPSNLFCAFPSDPFLMTSRAVSYFAENYKIVGGTVEQLCEHNAKVAETVFRSRLAYTWRMIALLCAQNELVTVRPHFSSAVKTSLKSVAGGGSAAATDHFHRFRRSLSSNFLLGNDHQKGGYHRFSHRSRLMHGSGHSLSADGRTVALPLLDKGYPTVHRPLLISDSLSAVAHQHHGKSTGFGASNPFFEADVLNLGGITEFGDQQLEKDATHSIGRRSIVSSSIVDLSQLREEAFAPRFHGTSLNRRRKLVSDGTLTAETLRMRHKQRSRKRRNRTSDDVLNENDGEKDEGMTSKSSGVSSRKLRIFTVPLLNGSFASSLPPYDSSSAFESDGTQSSKEGNGEGDEAEDESECSSDDEQLSESDRMGRSSPKTLQKCSSAALLFFDPIPSLKALLDHCCAMGDVQMNATLCMLMGERVVESGLASGSQIELWFMNYLELLQRLRLWRVAALFVKFCSRPKISQLSNESTFMKVWCTHCKNAALRASPRCKSCQRLHDYNCCICETRVRGLWTTCSGCGHGGHLEHIREWFAQWDQCPVPGCGHKCAVDKRTNNQQLKQRQRHFRPMTNI</sequence>
<dbReference type="Gene3D" id="2.130.10.10">
    <property type="entry name" value="YVTN repeat-like/Quinoprotein amine dehydrogenase"/>
    <property type="match status" value="1"/>
</dbReference>
<dbReference type="InterPro" id="IPR036322">
    <property type="entry name" value="WD40_repeat_dom_sf"/>
</dbReference>
<feature type="region of interest" description="Disordered" evidence="6">
    <location>
        <begin position="698"/>
        <end position="748"/>
    </location>
</feature>
<dbReference type="Pfam" id="PF17120">
    <property type="entry name" value="zf-RING_16"/>
    <property type="match status" value="1"/>
</dbReference>
<dbReference type="Proteomes" id="UP001620626">
    <property type="component" value="Unassembled WGS sequence"/>
</dbReference>
<dbReference type="CDD" id="cd16693">
    <property type="entry name" value="mRING-H2-C3H3C2_WDR24"/>
    <property type="match status" value="1"/>
</dbReference>
<organism evidence="8 9">
    <name type="scientific">Heterodera trifolii</name>
    <dbReference type="NCBI Taxonomy" id="157864"/>
    <lineage>
        <taxon>Eukaryota</taxon>
        <taxon>Metazoa</taxon>
        <taxon>Ecdysozoa</taxon>
        <taxon>Nematoda</taxon>
        <taxon>Chromadorea</taxon>
        <taxon>Rhabditida</taxon>
        <taxon>Tylenchina</taxon>
        <taxon>Tylenchomorpha</taxon>
        <taxon>Tylenchoidea</taxon>
        <taxon>Heteroderidae</taxon>
        <taxon>Heteroderinae</taxon>
        <taxon>Heterodera</taxon>
    </lineage>
</organism>
<dbReference type="InterPro" id="IPR001680">
    <property type="entry name" value="WD40_rpt"/>
</dbReference>
<dbReference type="SMART" id="SM00320">
    <property type="entry name" value="WD40"/>
    <property type="match status" value="6"/>
</dbReference>
<dbReference type="InterPro" id="IPR037590">
    <property type="entry name" value="WDR24"/>
</dbReference>
<comment type="similarity">
    <text evidence="1">Belongs to the WD repeat WDR24 family.</text>
</comment>
<gene>
    <name evidence="8" type="ORF">niasHT_015681</name>
</gene>
<feature type="compositionally biased region" description="Polar residues" evidence="6">
    <location>
        <begin position="700"/>
        <end position="714"/>
    </location>
</feature>
<dbReference type="SUPFAM" id="SSF50978">
    <property type="entry name" value="WD40 repeat-like"/>
    <property type="match status" value="1"/>
</dbReference>
<evidence type="ECO:0000259" key="7">
    <source>
        <dbReference type="Pfam" id="PF17120"/>
    </source>
</evidence>
<protein>
    <recommendedName>
        <fullName evidence="4">GATOR2 complex protein WDR24</fullName>
    </recommendedName>
</protein>
<evidence type="ECO:0000256" key="6">
    <source>
        <dbReference type="SAM" id="MobiDB-lite"/>
    </source>
</evidence>
<keyword evidence="2 5" id="KW-0853">WD repeat</keyword>
<keyword evidence="9" id="KW-1185">Reference proteome</keyword>
<evidence type="ECO:0000256" key="5">
    <source>
        <dbReference type="PROSITE-ProRule" id="PRU00221"/>
    </source>
</evidence>
<feature type="repeat" description="WD" evidence="5">
    <location>
        <begin position="197"/>
        <end position="232"/>
    </location>
</feature>
<comment type="caution">
    <text evidence="8">The sequence shown here is derived from an EMBL/GenBank/DDBJ whole genome shotgun (WGS) entry which is preliminary data.</text>
</comment>
<feature type="region of interest" description="Disordered" evidence="6">
    <location>
        <begin position="631"/>
        <end position="675"/>
    </location>
</feature>
<keyword evidence="3" id="KW-0677">Repeat</keyword>
<evidence type="ECO:0000313" key="8">
    <source>
        <dbReference type="EMBL" id="KAL3110078.1"/>
    </source>
</evidence>
<evidence type="ECO:0000256" key="3">
    <source>
        <dbReference type="ARBA" id="ARBA00022737"/>
    </source>
</evidence>
<dbReference type="AlphaFoldDB" id="A0ABD2L4C2"/>
<dbReference type="PANTHER" id="PTHR46200:SF1">
    <property type="entry name" value="GATOR COMPLEX PROTEIN WDR24"/>
    <property type="match status" value="1"/>
</dbReference>
<dbReference type="GO" id="GO:0035859">
    <property type="term" value="C:Seh1-associated complex"/>
    <property type="evidence" value="ECO:0007669"/>
    <property type="project" value="UniProtKB-ARBA"/>
</dbReference>
<feature type="compositionally biased region" description="Basic residues" evidence="6">
    <location>
        <begin position="639"/>
        <end position="650"/>
    </location>
</feature>
<proteinExistence type="inferred from homology"/>
<dbReference type="PROSITE" id="PS50294">
    <property type="entry name" value="WD_REPEATS_REGION"/>
    <property type="match status" value="1"/>
</dbReference>
<reference evidence="8 9" key="1">
    <citation type="submission" date="2024-10" db="EMBL/GenBank/DDBJ databases">
        <authorList>
            <person name="Kim D."/>
        </authorList>
    </citation>
    <scope>NUCLEOTIDE SEQUENCE [LARGE SCALE GENOMIC DNA]</scope>
    <source>
        <strain evidence="8">BH-2024</strain>
    </source>
</reference>
<dbReference type="PROSITE" id="PS50082">
    <property type="entry name" value="WD_REPEATS_2"/>
    <property type="match status" value="1"/>
</dbReference>